<dbReference type="Gramene" id="ERN08240">
    <property type="protein sequence ID" value="ERN08240"/>
    <property type="gene ID" value="AMTR_s00018p00231790"/>
</dbReference>
<feature type="signal peptide" evidence="2">
    <location>
        <begin position="1"/>
        <end position="22"/>
    </location>
</feature>
<dbReference type="HOGENOM" id="CLU_2645215_0_0_1"/>
<dbReference type="EMBL" id="KI393569">
    <property type="protein sequence ID" value="ERN08240.1"/>
    <property type="molecule type" value="Genomic_DNA"/>
</dbReference>
<protein>
    <submittedName>
        <fullName evidence="3">Uncharacterized protein</fullName>
    </submittedName>
</protein>
<feature type="chain" id="PRO_5004808123" evidence="2">
    <location>
        <begin position="23"/>
        <end position="77"/>
    </location>
</feature>
<organism evidence="3 4">
    <name type="scientific">Amborella trichopoda</name>
    <dbReference type="NCBI Taxonomy" id="13333"/>
    <lineage>
        <taxon>Eukaryota</taxon>
        <taxon>Viridiplantae</taxon>
        <taxon>Streptophyta</taxon>
        <taxon>Embryophyta</taxon>
        <taxon>Tracheophyta</taxon>
        <taxon>Spermatophyta</taxon>
        <taxon>Magnoliopsida</taxon>
        <taxon>Amborellales</taxon>
        <taxon>Amborellaceae</taxon>
        <taxon>Amborella</taxon>
    </lineage>
</organism>
<keyword evidence="4" id="KW-1185">Reference proteome</keyword>
<dbReference type="AlphaFoldDB" id="W1PM78"/>
<proteinExistence type="predicted"/>
<evidence type="ECO:0000256" key="1">
    <source>
        <dbReference type="SAM" id="Phobius"/>
    </source>
</evidence>
<evidence type="ECO:0000256" key="2">
    <source>
        <dbReference type="SAM" id="SignalP"/>
    </source>
</evidence>
<keyword evidence="2" id="KW-0732">Signal</keyword>
<evidence type="ECO:0000313" key="3">
    <source>
        <dbReference type="EMBL" id="ERN08240.1"/>
    </source>
</evidence>
<reference evidence="4" key="1">
    <citation type="journal article" date="2013" name="Science">
        <title>The Amborella genome and the evolution of flowering plants.</title>
        <authorList>
            <consortium name="Amborella Genome Project"/>
        </authorList>
    </citation>
    <scope>NUCLEOTIDE SEQUENCE [LARGE SCALE GENOMIC DNA]</scope>
</reference>
<name>W1PM78_AMBTC</name>
<gene>
    <name evidence="3" type="ORF">AMTR_s00018p00231790</name>
</gene>
<dbReference type="Proteomes" id="UP000017836">
    <property type="component" value="Unassembled WGS sequence"/>
</dbReference>
<keyword evidence="1" id="KW-1133">Transmembrane helix</keyword>
<accession>W1PM78</accession>
<feature type="transmembrane region" description="Helical" evidence="1">
    <location>
        <begin position="45"/>
        <end position="69"/>
    </location>
</feature>
<evidence type="ECO:0000313" key="4">
    <source>
        <dbReference type="Proteomes" id="UP000017836"/>
    </source>
</evidence>
<sequence>ATGPVAALIFLLPFSLSLLVSALVPFSLLFDQPTPVPADHNQTYAAAPAATLGVFLNFLPVAHDLLIVVRTPPYCRL</sequence>
<feature type="non-terminal residue" evidence="3">
    <location>
        <position position="1"/>
    </location>
</feature>
<keyword evidence="1" id="KW-0812">Transmembrane</keyword>
<keyword evidence="1" id="KW-0472">Membrane</keyword>